<reference evidence="7 8" key="1">
    <citation type="submission" date="2024-02" db="EMBL/GenBank/DDBJ databases">
        <authorList>
            <person name="Daric V."/>
            <person name="Darras S."/>
        </authorList>
    </citation>
    <scope>NUCLEOTIDE SEQUENCE [LARGE SCALE GENOMIC DNA]</scope>
</reference>
<evidence type="ECO:0000256" key="3">
    <source>
        <dbReference type="ARBA" id="ARBA00022514"/>
    </source>
</evidence>
<dbReference type="Gene3D" id="2.60.120.40">
    <property type="match status" value="1"/>
</dbReference>
<dbReference type="SUPFAM" id="SSF49842">
    <property type="entry name" value="TNF-like"/>
    <property type="match status" value="1"/>
</dbReference>
<dbReference type="PROSITE" id="PS50049">
    <property type="entry name" value="THD_2"/>
    <property type="match status" value="1"/>
</dbReference>
<evidence type="ECO:0000256" key="2">
    <source>
        <dbReference type="ARBA" id="ARBA00008670"/>
    </source>
</evidence>
<comment type="similarity">
    <text evidence="2">Belongs to the tumor necrosis factor family.</text>
</comment>
<keyword evidence="3" id="KW-0202">Cytokine</keyword>
<proteinExistence type="inferred from homology"/>
<keyword evidence="4 5" id="KW-0472">Membrane</keyword>
<organism evidence="7 8">
    <name type="scientific">Clavelina lepadiformis</name>
    <name type="common">Light-bulb sea squirt</name>
    <name type="synonym">Ascidia lepadiformis</name>
    <dbReference type="NCBI Taxonomy" id="159417"/>
    <lineage>
        <taxon>Eukaryota</taxon>
        <taxon>Metazoa</taxon>
        <taxon>Chordata</taxon>
        <taxon>Tunicata</taxon>
        <taxon>Ascidiacea</taxon>
        <taxon>Aplousobranchia</taxon>
        <taxon>Clavelinidae</taxon>
        <taxon>Clavelina</taxon>
    </lineage>
</organism>
<sequence>MSKKEEAKSFSMEKSPELYPIVERKSFSKRKHSCFNIAAGIFLLAFVVLLVFFNLFVSFKVYQLEQKVIQLEQKTFYDFNHKASGIQSSVWKNILNDRESGVLKNEAIIRVKRSNGKRRGKGNCRRCRSENCVCRDAATQKRPPADVSCHLAGVDPSNIENGHHFVWLEENHKAECTMMTVEKEGQGNRHFKQIRITQPGVYLVYAQATFIGSSELSVGFKTVSLSEWDVSPEILMTTVRSPSIDVPETGYHSGLFRFDGGEYLEVQAITVTQNLTVDDRSDYTFFGAVLLHQ</sequence>
<evidence type="ECO:0000256" key="4">
    <source>
        <dbReference type="ARBA" id="ARBA00023136"/>
    </source>
</evidence>
<dbReference type="Proteomes" id="UP001642483">
    <property type="component" value="Unassembled WGS sequence"/>
</dbReference>
<dbReference type="InterPro" id="IPR006052">
    <property type="entry name" value="TNF_dom"/>
</dbReference>
<accession>A0ABP0F7A5</accession>
<evidence type="ECO:0000259" key="6">
    <source>
        <dbReference type="PROSITE" id="PS50049"/>
    </source>
</evidence>
<evidence type="ECO:0000313" key="8">
    <source>
        <dbReference type="Proteomes" id="UP001642483"/>
    </source>
</evidence>
<evidence type="ECO:0000256" key="1">
    <source>
        <dbReference type="ARBA" id="ARBA00004370"/>
    </source>
</evidence>
<keyword evidence="5" id="KW-0812">Transmembrane</keyword>
<feature type="domain" description="THD" evidence="6">
    <location>
        <begin position="164"/>
        <end position="291"/>
    </location>
</feature>
<protein>
    <recommendedName>
        <fullName evidence="6">THD domain-containing protein</fullName>
    </recommendedName>
</protein>
<keyword evidence="8" id="KW-1185">Reference proteome</keyword>
<evidence type="ECO:0000313" key="7">
    <source>
        <dbReference type="EMBL" id="CAK8674676.1"/>
    </source>
</evidence>
<dbReference type="InterPro" id="IPR008983">
    <property type="entry name" value="Tumour_necrosis_fac-like_dom"/>
</dbReference>
<keyword evidence="5" id="KW-1133">Transmembrane helix</keyword>
<dbReference type="PANTHER" id="PTHR11471">
    <property type="entry name" value="TUMOR NECROSIS FACTOR FAMILY MEMBER"/>
    <property type="match status" value="1"/>
</dbReference>
<comment type="caution">
    <text evidence="7">The sequence shown here is derived from an EMBL/GenBank/DDBJ whole genome shotgun (WGS) entry which is preliminary data.</text>
</comment>
<dbReference type="PANTHER" id="PTHR11471:SF13">
    <property type="entry name" value="TNF FAMILY PROFILE DOMAIN-CONTAINING PROTEIN"/>
    <property type="match status" value="1"/>
</dbReference>
<gene>
    <name evidence="7" type="ORF">CVLEPA_LOCUS4352</name>
</gene>
<feature type="transmembrane region" description="Helical" evidence="5">
    <location>
        <begin position="34"/>
        <end position="57"/>
    </location>
</feature>
<name>A0ABP0F7A5_CLALP</name>
<dbReference type="EMBL" id="CAWYQH010000013">
    <property type="protein sequence ID" value="CAK8674676.1"/>
    <property type="molecule type" value="Genomic_DNA"/>
</dbReference>
<comment type="subcellular location">
    <subcellularLocation>
        <location evidence="1">Membrane</location>
    </subcellularLocation>
</comment>
<evidence type="ECO:0000256" key="5">
    <source>
        <dbReference type="SAM" id="Phobius"/>
    </source>
</evidence>
<dbReference type="Pfam" id="PF00229">
    <property type="entry name" value="TNF"/>
    <property type="match status" value="1"/>
</dbReference>